<accession>A0ABW8XN42</accession>
<dbReference type="Proteomes" id="UP001629223">
    <property type="component" value="Unassembled WGS sequence"/>
</dbReference>
<reference evidence="1 2" key="1">
    <citation type="submission" date="2024-07" db="EMBL/GenBank/DDBJ databases">
        <authorList>
            <person name="Tripathy S."/>
        </authorList>
    </citation>
    <scope>NUCLEOTIDE SEQUENCE [LARGE SCALE GENOMIC DNA]</scope>
    <source>
        <strain evidence="1 2">VB511288_2</strain>
    </source>
</reference>
<keyword evidence="2" id="KW-1185">Reference proteome</keyword>
<protein>
    <submittedName>
        <fullName evidence="1">Uncharacterized protein</fullName>
    </submittedName>
</protein>
<dbReference type="EMBL" id="JBFPMW010000024">
    <property type="protein sequence ID" value="MFL9823045.1"/>
    <property type="molecule type" value="Genomic_DNA"/>
</dbReference>
<name>A0ABW8XN42_9CYAN</name>
<comment type="caution">
    <text evidence="1">The sequence shown here is derived from an EMBL/GenBank/DDBJ whole genome shotgun (WGS) entry which is preliminary data.</text>
</comment>
<evidence type="ECO:0000313" key="2">
    <source>
        <dbReference type="Proteomes" id="UP001629223"/>
    </source>
</evidence>
<proteinExistence type="predicted"/>
<gene>
    <name evidence="1" type="ORF">AB0756_39070</name>
</gene>
<evidence type="ECO:0000313" key="1">
    <source>
        <dbReference type="EMBL" id="MFL9823045.1"/>
    </source>
</evidence>
<sequence>MNSLHLQRPARGWKQTTLATGLLVLELYTYNAPQGDGNLMTFLTKQHRSYFTLTTPRKGMETTYALRIYKELLYTYNAPQGDENLQLLCRHI</sequence>
<organism evidence="1 2">
    <name type="scientific">Tolypothrix campylonemoides VB511288_2</name>
    <dbReference type="NCBI Taxonomy" id="3232311"/>
    <lineage>
        <taxon>Bacteria</taxon>
        <taxon>Bacillati</taxon>
        <taxon>Cyanobacteriota</taxon>
        <taxon>Cyanophyceae</taxon>
        <taxon>Nostocales</taxon>
        <taxon>Tolypothrichaceae</taxon>
        <taxon>Tolypothrix</taxon>
    </lineage>
</organism>